<keyword evidence="4" id="KW-0926">Vacuole</keyword>
<dbReference type="SUPFAM" id="SSF81660">
    <property type="entry name" value="Metal cation-transporting ATPase, ATP-binding domain N"/>
    <property type="match status" value="1"/>
</dbReference>
<dbReference type="GO" id="GO:0006874">
    <property type="term" value="P:intracellular calcium ion homeostasis"/>
    <property type="evidence" value="ECO:0007669"/>
    <property type="project" value="UniProtKB-ARBA"/>
</dbReference>
<accession>A0A9W6SYG8</accession>
<keyword evidence="8" id="KW-0547">Nucleotide-binding</keyword>
<name>A0A9W6SYG8_CANBO</name>
<comment type="function">
    <text evidence="17">This magnesium-dependent enzyme catalyzes the hydrolysis of ATP coupled with the transport of calcium. Transports the calcium to the vacuole and participates in the control of the cytosolic free calcium.</text>
</comment>
<keyword evidence="3" id="KW-0813">Transport</keyword>
<dbReference type="FunFam" id="2.70.150.10:FF:000028">
    <property type="entry name" value="Calcium-transporting ATPase"/>
    <property type="match status" value="1"/>
</dbReference>
<feature type="transmembrane region" description="Helical" evidence="19">
    <location>
        <begin position="953"/>
        <end position="976"/>
    </location>
</feature>
<evidence type="ECO:0000256" key="6">
    <source>
        <dbReference type="ARBA" id="ARBA00022692"/>
    </source>
</evidence>
<dbReference type="EMBL" id="BSXN01000636">
    <property type="protein sequence ID" value="GME69306.1"/>
    <property type="molecule type" value="Genomic_DNA"/>
</dbReference>
<dbReference type="SUPFAM" id="SSF56784">
    <property type="entry name" value="HAD-like"/>
    <property type="match status" value="1"/>
</dbReference>
<dbReference type="InterPro" id="IPR036412">
    <property type="entry name" value="HAD-like_sf"/>
</dbReference>
<dbReference type="InterPro" id="IPR023298">
    <property type="entry name" value="ATPase_P-typ_TM_dom_sf"/>
</dbReference>
<dbReference type="GO" id="GO:0005524">
    <property type="term" value="F:ATP binding"/>
    <property type="evidence" value="ECO:0007669"/>
    <property type="project" value="UniProtKB-KW"/>
</dbReference>
<dbReference type="InterPro" id="IPR006068">
    <property type="entry name" value="ATPase_P-typ_cation-transptr_C"/>
</dbReference>
<gene>
    <name evidence="23" type="ORF">Cboi02_000221800</name>
</gene>
<evidence type="ECO:0000256" key="1">
    <source>
        <dbReference type="ARBA" id="ARBA00004128"/>
    </source>
</evidence>
<evidence type="ECO:0000256" key="19">
    <source>
        <dbReference type="SAM" id="Phobius"/>
    </source>
</evidence>
<evidence type="ECO:0000256" key="10">
    <source>
        <dbReference type="ARBA" id="ARBA00022840"/>
    </source>
</evidence>
<sequence length="1001" mass="109701">MVSRPRLRSTDLHRDEERFSSSFQLSVDQLGELHDPKSLKKLIDLGGIDSIINQLETDKYKGLPDNIPDIDSREEMYGKNFIPQRPPKGFFALCWEALQDKLLIMLSIGAIVSLALGLYQTFGQPPQYDDDGNPEPKVEWVEGVAIMIAIVTVTVVGAANDYNKERQFANLNSKRADREVIVYRSGNKQYIPIADVTVGDLIYVETGDVVPADSVLVSGACECDESSLTGETHTIRKVTADTATQKYYASLEEDDDATIDIGAFNEIGDPMLISGSKLLSGNGKAIVTAVGPNSMHGKIMMSLGQEDEETPLQSRLSALADGIAYFGFASAILLFVVLFVKFVIKLNGPFGHLTSAEKINKFVNIIITAITIVVVAVPEGLPLAVTLALAFATTRMTQDGNLVRVLKSCETMGSATAICSDKTGTLTENKMRIVKGFFGEDRFDDTASTRNVVTSNELKEKLDSTLTQDFLTNLTLNSTAFENKQHEDYGLRRNNNQNNGLIRRVSLELLGRPNQRPEHTPLERVDEYIGSKTECALLLMAKNTFHAFDRSTLEEIREQQANSIVQTIPFESSRKCSAIVVKIEDGYRLYVKGASEMVFKRCTSRTLADGSVVKITKNTKSTIDSRIVGLAEEALRTISLAHRDFKDVTSWPPSSLASHDDPSIADPDLLFGDEITEYPLQETDASDSSNSNLPKIVINDYSNLDSDSKDGLVLDAVVGIQDPLRPGVKDAVYQCYRAGVRVRMVTGDNIDTARAISVGCGILDDENKDLPHSCMEGPVFRKLSLQARREIVPHLCVLARSSPEDKKILVETLKDLGEVVAVTGDGTNDAPALKLADVGFSMGISGTEVAREASDIILMTDNFKSIVDAIKWGRTVGTSIRKFVQFQLTVNVTAVLLTFVSAVASKEGDSVLTAVQLLWVNLIMDTLAALALATDKPDDDVLNRKPMGRHAPLISTSMWKMIFGQSLVQLIITFVLHFRGNGIFFPGGANSHQSQQMKVMD</sequence>
<keyword evidence="13 19" id="KW-1133">Transmembrane helix</keyword>
<dbReference type="FunFam" id="3.40.50.1000:FF:000018">
    <property type="entry name" value="Calcium-transporting ATPase"/>
    <property type="match status" value="1"/>
</dbReference>
<protein>
    <recommendedName>
        <fullName evidence="18">Calcium-transporting ATPase 2</fullName>
        <ecNumber evidence="2">7.2.2.10</ecNumber>
    </recommendedName>
</protein>
<dbReference type="InterPro" id="IPR018303">
    <property type="entry name" value="ATPase_P-typ_P_site"/>
</dbReference>
<feature type="transmembrane region" description="Helical" evidence="19">
    <location>
        <begin position="102"/>
        <end position="120"/>
    </location>
</feature>
<comment type="caution">
    <text evidence="23">The sequence shown here is derived from an EMBL/GenBank/DDBJ whole genome shotgun (WGS) entry which is preliminary data.</text>
</comment>
<dbReference type="GO" id="GO:0005774">
    <property type="term" value="C:vacuolar membrane"/>
    <property type="evidence" value="ECO:0007669"/>
    <property type="project" value="UniProtKB-SubCell"/>
</dbReference>
<dbReference type="PRINTS" id="PR00119">
    <property type="entry name" value="CATATPASE"/>
</dbReference>
<feature type="transmembrane region" description="Helical" evidence="19">
    <location>
        <begin position="883"/>
        <end position="904"/>
    </location>
</feature>
<feature type="domain" description="Cation-transporting P-type ATPase N-terminal" evidence="22">
    <location>
        <begin position="46"/>
        <end position="113"/>
    </location>
</feature>
<dbReference type="Pfam" id="PF13246">
    <property type="entry name" value="Cation_ATPase"/>
    <property type="match status" value="1"/>
</dbReference>
<evidence type="ECO:0000256" key="3">
    <source>
        <dbReference type="ARBA" id="ARBA00022448"/>
    </source>
</evidence>
<dbReference type="Gene3D" id="3.40.50.1000">
    <property type="entry name" value="HAD superfamily/HAD-like"/>
    <property type="match status" value="1"/>
</dbReference>
<dbReference type="InterPro" id="IPR004014">
    <property type="entry name" value="ATPase_P-typ_cation-transptr_N"/>
</dbReference>
<dbReference type="Pfam" id="PF00690">
    <property type="entry name" value="Cation_ATPase_N"/>
    <property type="match status" value="1"/>
</dbReference>
<feature type="transmembrane region" description="Helical" evidence="19">
    <location>
        <begin position="364"/>
        <end position="392"/>
    </location>
</feature>
<reference evidence="23" key="1">
    <citation type="submission" date="2023-04" db="EMBL/GenBank/DDBJ databases">
        <title>Candida boidinii NBRC 10035.</title>
        <authorList>
            <person name="Ichikawa N."/>
            <person name="Sato H."/>
            <person name="Tonouchi N."/>
        </authorList>
    </citation>
    <scope>NUCLEOTIDE SEQUENCE</scope>
    <source>
        <strain evidence="23">NBRC 10035</strain>
    </source>
</reference>
<dbReference type="CDD" id="cd02081">
    <property type="entry name" value="P-type_ATPase_Ca_PMCA-like"/>
    <property type="match status" value="1"/>
</dbReference>
<evidence type="ECO:0000256" key="8">
    <source>
        <dbReference type="ARBA" id="ARBA00022741"/>
    </source>
</evidence>
<evidence type="ECO:0000313" key="23">
    <source>
        <dbReference type="EMBL" id="GME69306.1"/>
    </source>
</evidence>
<dbReference type="PROSITE" id="PS00154">
    <property type="entry name" value="ATPASE_E1_E2"/>
    <property type="match status" value="1"/>
</dbReference>
<dbReference type="NCBIfam" id="TIGR01494">
    <property type="entry name" value="ATPase_P-type"/>
    <property type="match status" value="3"/>
</dbReference>
<keyword evidence="6 19" id="KW-0812">Transmembrane</keyword>
<evidence type="ECO:0000256" key="4">
    <source>
        <dbReference type="ARBA" id="ARBA00022554"/>
    </source>
</evidence>
<feature type="transmembrane region" description="Helical" evidence="19">
    <location>
        <begin position="910"/>
        <end position="932"/>
    </location>
</feature>
<dbReference type="SFLD" id="SFLDS00003">
    <property type="entry name" value="Haloacid_Dehalogenase"/>
    <property type="match status" value="1"/>
</dbReference>
<evidence type="ECO:0000256" key="7">
    <source>
        <dbReference type="ARBA" id="ARBA00022723"/>
    </source>
</evidence>
<feature type="transmembrane region" description="Helical" evidence="19">
    <location>
        <begin position="140"/>
        <end position="159"/>
    </location>
</feature>
<evidence type="ECO:0000256" key="11">
    <source>
        <dbReference type="ARBA" id="ARBA00022842"/>
    </source>
</evidence>
<keyword evidence="9" id="KW-0106">Calcium</keyword>
<feature type="domain" description="P-type ATPase A" evidence="20">
    <location>
        <begin position="177"/>
        <end position="301"/>
    </location>
</feature>
<evidence type="ECO:0000256" key="15">
    <source>
        <dbReference type="ARBA" id="ARBA00023136"/>
    </source>
</evidence>
<dbReference type="Pfam" id="PF00122">
    <property type="entry name" value="E1-E2_ATPase"/>
    <property type="match status" value="1"/>
</dbReference>
<dbReference type="InterPro" id="IPR044492">
    <property type="entry name" value="P_typ_ATPase_HD_dom"/>
</dbReference>
<dbReference type="GO" id="GO:0046872">
    <property type="term" value="F:metal ion binding"/>
    <property type="evidence" value="ECO:0007669"/>
    <property type="project" value="UniProtKB-KW"/>
</dbReference>
<keyword evidence="5" id="KW-0109">Calcium transport</keyword>
<feature type="domain" description="Cation-transporting P-type ATPase C-terminal" evidence="21">
    <location>
        <begin position="910"/>
        <end position="984"/>
    </location>
</feature>
<dbReference type="Proteomes" id="UP001165120">
    <property type="component" value="Unassembled WGS sequence"/>
</dbReference>
<organism evidence="23 24">
    <name type="scientific">Candida boidinii</name>
    <name type="common">Yeast</name>
    <dbReference type="NCBI Taxonomy" id="5477"/>
    <lineage>
        <taxon>Eukaryota</taxon>
        <taxon>Fungi</taxon>
        <taxon>Dikarya</taxon>
        <taxon>Ascomycota</taxon>
        <taxon>Saccharomycotina</taxon>
        <taxon>Pichiomycetes</taxon>
        <taxon>Pichiales</taxon>
        <taxon>Pichiaceae</taxon>
        <taxon>Ogataea</taxon>
        <taxon>Ogataea/Candida clade</taxon>
    </lineage>
</organism>
<evidence type="ECO:0000259" key="20">
    <source>
        <dbReference type="Pfam" id="PF00122"/>
    </source>
</evidence>
<evidence type="ECO:0000256" key="14">
    <source>
        <dbReference type="ARBA" id="ARBA00023065"/>
    </source>
</evidence>
<dbReference type="PANTHER" id="PTHR24093:SF369">
    <property type="entry name" value="CALCIUM-TRANSPORTING ATPASE"/>
    <property type="match status" value="1"/>
</dbReference>
<dbReference type="InterPro" id="IPR008250">
    <property type="entry name" value="ATPase_P-typ_transduc_dom_A_sf"/>
</dbReference>
<dbReference type="AlphaFoldDB" id="A0A9W6SYG8"/>
<feature type="transmembrane region" description="Helical" evidence="19">
    <location>
        <begin position="323"/>
        <end position="344"/>
    </location>
</feature>
<comment type="subcellular location">
    <subcellularLocation>
        <location evidence="1">Vacuole membrane</location>
        <topology evidence="1">Multi-pass membrane protein</topology>
    </subcellularLocation>
</comment>
<dbReference type="GO" id="GO:0005886">
    <property type="term" value="C:plasma membrane"/>
    <property type="evidence" value="ECO:0007669"/>
    <property type="project" value="TreeGrafter"/>
</dbReference>
<dbReference type="GO" id="GO:0016887">
    <property type="term" value="F:ATP hydrolysis activity"/>
    <property type="evidence" value="ECO:0007669"/>
    <property type="project" value="InterPro"/>
</dbReference>
<dbReference type="InterPro" id="IPR059000">
    <property type="entry name" value="ATPase_P-type_domA"/>
</dbReference>
<keyword evidence="7" id="KW-0479">Metal-binding</keyword>
<dbReference type="InterPro" id="IPR001757">
    <property type="entry name" value="P_typ_ATPase"/>
</dbReference>
<evidence type="ECO:0000256" key="5">
    <source>
        <dbReference type="ARBA" id="ARBA00022568"/>
    </source>
</evidence>
<dbReference type="FunFam" id="3.40.50.1000:FF:000001">
    <property type="entry name" value="Phospholipid-transporting ATPase IC"/>
    <property type="match status" value="1"/>
</dbReference>
<keyword evidence="24" id="KW-1185">Reference proteome</keyword>
<dbReference type="InterPro" id="IPR023299">
    <property type="entry name" value="ATPase_P-typ_cyto_dom_N"/>
</dbReference>
<dbReference type="Gene3D" id="3.40.1110.10">
    <property type="entry name" value="Calcium-transporting ATPase, cytoplasmic domain N"/>
    <property type="match status" value="1"/>
</dbReference>
<evidence type="ECO:0000256" key="18">
    <source>
        <dbReference type="ARBA" id="ARBA00067965"/>
    </source>
</evidence>
<evidence type="ECO:0000256" key="9">
    <source>
        <dbReference type="ARBA" id="ARBA00022837"/>
    </source>
</evidence>
<keyword evidence="10" id="KW-0067">ATP-binding</keyword>
<evidence type="ECO:0000256" key="13">
    <source>
        <dbReference type="ARBA" id="ARBA00022989"/>
    </source>
</evidence>
<evidence type="ECO:0000313" key="24">
    <source>
        <dbReference type="Proteomes" id="UP001165120"/>
    </source>
</evidence>
<dbReference type="SUPFAM" id="SSF81653">
    <property type="entry name" value="Calcium ATPase, transduction domain A"/>
    <property type="match status" value="1"/>
</dbReference>
<keyword evidence="15 19" id="KW-0472">Membrane</keyword>
<evidence type="ECO:0000259" key="22">
    <source>
        <dbReference type="Pfam" id="PF00690"/>
    </source>
</evidence>
<evidence type="ECO:0000256" key="2">
    <source>
        <dbReference type="ARBA" id="ARBA00012790"/>
    </source>
</evidence>
<dbReference type="GO" id="GO:0005388">
    <property type="term" value="F:P-type calcium transporter activity"/>
    <property type="evidence" value="ECO:0007669"/>
    <property type="project" value="UniProtKB-EC"/>
</dbReference>
<evidence type="ECO:0000256" key="12">
    <source>
        <dbReference type="ARBA" id="ARBA00022967"/>
    </source>
</evidence>
<dbReference type="SFLD" id="SFLDG00002">
    <property type="entry name" value="C1.7:_P-type_atpase_like"/>
    <property type="match status" value="1"/>
</dbReference>
<comment type="catalytic activity">
    <reaction evidence="16">
        <text>Ca(2+)(in) + ATP + H2O = Ca(2+)(out) + ADP + phosphate + H(+)</text>
        <dbReference type="Rhea" id="RHEA:18105"/>
        <dbReference type="ChEBI" id="CHEBI:15377"/>
        <dbReference type="ChEBI" id="CHEBI:15378"/>
        <dbReference type="ChEBI" id="CHEBI:29108"/>
        <dbReference type="ChEBI" id="CHEBI:30616"/>
        <dbReference type="ChEBI" id="CHEBI:43474"/>
        <dbReference type="ChEBI" id="CHEBI:456216"/>
        <dbReference type="EC" id="7.2.2.10"/>
    </reaction>
</comment>
<proteinExistence type="predicted"/>
<dbReference type="InterPro" id="IPR023214">
    <property type="entry name" value="HAD_sf"/>
</dbReference>
<dbReference type="SFLD" id="SFLDF00027">
    <property type="entry name" value="p-type_atpase"/>
    <property type="match status" value="1"/>
</dbReference>
<keyword evidence="12" id="KW-1278">Translocase</keyword>
<evidence type="ECO:0000256" key="17">
    <source>
        <dbReference type="ARBA" id="ARBA00059328"/>
    </source>
</evidence>
<dbReference type="EC" id="7.2.2.10" evidence="2"/>
<dbReference type="Gene3D" id="1.20.1110.10">
    <property type="entry name" value="Calcium-transporting ATPase, transmembrane domain"/>
    <property type="match status" value="1"/>
</dbReference>
<evidence type="ECO:0000259" key="21">
    <source>
        <dbReference type="Pfam" id="PF00689"/>
    </source>
</evidence>
<keyword evidence="11" id="KW-0460">Magnesium</keyword>
<dbReference type="Gene3D" id="2.70.150.10">
    <property type="entry name" value="Calcium-transporting ATPase, cytoplasmic transduction domain A"/>
    <property type="match status" value="1"/>
</dbReference>
<evidence type="ECO:0000256" key="16">
    <source>
        <dbReference type="ARBA" id="ARBA00048694"/>
    </source>
</evidence>
<dbReference type="SUPFAM" id="SSF81665">
    <property type="entry name" value="Calcium ATPase, transmembrane domain M"/>
    <property type="match status" value="1"/>
</dbReference>
<dbReference type="Pfam" id="PF00689">
    <property type="entry name" value="Cation_ATPase_C"/>
    <property type="match status" value="1"/>
</dbReference>
<dbReference type="PANTHER" id="PTHR24093">
    <property type="entry name" value="CATION TRANSPORTING ATPASE"/>
    <property type="match status" value="1"/>
</dbReference>
<keyword evidence="14" id="KW-0406">Ion transport</keyword>